<organism evidence="3 4">
    <name type="scientific">Streptomonospora wellingtoniae</name>
    <dbReference type="NCBI Taxonomy" id="3075544"/>
    <lineage>
        <taxon>Bacteria</taxon>
        <taxon>Bacillati</taxon>
        <taxon>Actinomycetota</taxon>
        <taxon>Actinomycetes</taxon>
        <taxon>Streptosporangiales</taxon>
        <taxon>Nocardiopsidaceae</taxon>
        <taxon>Streptomonospora</taxon>
    </lineage>
</organism>
<feature type="compositionally biased region" description="Basic and acidic residues" evidence="1">
    <location>
        <begin position="81"/>
        <end position="94"/>
    </location>
</feature>
<reference evidence="4" key="1">
    <citation type="submission" date="2023-07" db="EMBL/GenBank/DDBJ databases">
        <title>30 novel species of actinomycetes from the DSMZ collection.</title>
        <authorList>
            <person name="Nouioui I."/>
        </authorList>
    </citation>
    <scope>NUCLEOTIDE SEQUENCE [LARGE SCALE GENOMIC DNA]</scope>
    <source>
        <strain evidence="4">DSM 45055</strain>
    </source>
</reference>
<keyword evidence="4" id="KW-1185">Reference proteome</keyword>
<proteinExistence type="predicted"/>
<evidence type="ECO:0000313" key="4">
    <source>
        <dbReference type="Proteomes" id="UP001183226"/>
    </source>
</evidence>
<comment type="caution">
    <text evidence="3">The sequence shown here is derived from an EMBL/GenBank/DDBJ whole genome shotgun (WGS) entry which is preliminary data.</text>
</comment>
<dbReference type="EMBL" id="JAVREK010000004">
    <property type="protein sequence ID" value="MDT0301689.1"/>
    <property type="molecule type" value="Genomic_DNA"/>
</dbReference>
<feature type="region of interest" description="Disordered" evidence="1">
    <location>
        <begin position="110"/>
        <end position="135"/>
    </location>
</feature>
<feature type="compositionally biased region" description="Basic and acidic residues" evidence="1">
    <location>
        <begin position="122"/>
        <end position="135"/>
    </location>
</feature>
<evidence type="ECO:0000256" key="1">
    <source>
        <dbReference type="SAM" id="MobiDB-lite"/>
    </source>
</evidence>
<dbReference type="Pfam" id="PF08349">
    <property type="entry name" value="DUF1722"/>
    <property type="match status" value="1"/>
</dbReference>
<feature type="region of interest" description="Disordered" evidence="1">
    <location>
        <begin position="53"/>
        <end position="94"/>
    </location>
</feature>
<dbReference type="InterPro" id="IPR013560">
    <property type="entry name" value="DUF1722"/>
</dbReference>
<name>A0ABU2KQY9_9ACTN</name>
<evidence type="ECO:0000259" key="2">
    <source>
        <dbReference type="Pfam" id="PF08349"/>
    </source>
</evidence>
<dbReference type="InterPro" id="IPR007553">
    <property type="entry name" value="2-thiour_desulf"/>
</dbReference>
<dbReference type="PANTHER" id="PTHR30087">
    <property type="entry name" value="INNER MEMBRANE PROTEIN"/>
    <property type="match status" value="1"/>
</dbReference>
<sequence>MAIHADARVGARPRVGVPSCLLGSPVSCDGGRSRSRFLADVLDRHVDWVPVCPEGGNGPGVLRERPRLERAGSGGRAASRSRADRTDDPRAASDRRFEALDRLDGCVLKDEPPGCGLSGPPVDERPDPPVEEQGRLRDPGLRERFVERVFARARLRALFAGARGDGAGPAPGGADEAGCAAWRPRELVAFHARNKLQLMAHSPEGYRATGRIAAEAGSRPPEEVRRDYTAAFTRALARPASPGRNANALQHAFGMISDRLDGARRRDLVDAVDRYREGLVPLSVPIDLIRYHADAASASWVREQTYLDPYPADLRLRDSPAAP</sequence>
<evidence type="ECO:0000313" key="3">
    <source>
        <dbReference type="EMBL" id="MDT0301689.1"/>
    </source>
</evidence>
<dbReference type="Proteomes" id="UP001183226">
    <property type="component" value="Unassembled WGS sequence"/>
</dbReference>
<dbReference type="PANTHER" id="PTHR30087:SF0">
    <property type="entry name" value="INNER MEMBRANE PROTEIN"/>
    <property type="match status" value="1"/>
</dbReference>
<protein>
    <submittedName>
        <fullName evidence="3">DUF523 and DUF1722 domain-containing protein</fullName>
    </submittedName>
</protein>
<feature type="domain" description="DUF1722" evidence="2">
    <location>
        <begin position="195"/>
        <end position="311"/>
    </location>
</feature>
<gene>
    <name evidence="3" type="ORF">RM446_06120</name>
</gene>
<dbReference type="Pfam" id="PF04463">
    <property type="entry name" value="2-thiour_desulf"/>
    <property type="match status" value="1"/>
</dbReference>
<accession>A0ABU2KQY9</accession>
<dbReference type="RefSeq" id="WP_311544133.1">
    <property type="nucleotide sequence ID" value="NZ_JAVREK010000004.1"/>
</dbReference>